<protein>
    <submittedName>
        <fullName evidence="1">ABC transporter permease</fullName>
    </submittedName>
</protein>
<proteinExistence type="predicted"/>
<reference evidence="1" key="1">
    <citation type="submission" date="2023-11" db="EMBL/GenBank/DDBJ databases">
        <title>Gracilibacillus pellucida a moderately halophilic bacterium isolated from saline soil in Xinjiang province.</title>
        <authorList>
            <person name="Zhang Z."/>
            <person name="Tan F."/>
            <person name="Wang Y."/>
            <person name="Xia M."/>
        </authorList>
    </citation>
    <scope>NUCLEOTIDE SEQUENCE</scope>
    <source>
        <strain evidence="1">S3-1-1</strain>
    </source>
</reference>
<name>A0ACC6M367_9BACI</name>
<organism evidence="1 2">
    <name type="scientific">Gracilibacillus pellucidus</name>
    <dbReference type="NCBI Taxonomy" id="3095368"/>
    <lineage>
        <taxon>Bacteria</taxon>
        <taxon>Bacillati</taxon>
        <taxon>Bacillota</taxon>
        <taxon>Bacilli</taxon>
        <taxon>Bacillales</taxon>
        <taxon>Bacillaceae</taxon>
        <taxon>Gracilibacillus</taxon>
    </lineage>
</organism>
<evidence type="ECO:0000313" key="2">
    <source>
        <dbReference type="Proteomes" id="UP001277972"/>
    </source>
</evidence>
<dbReference type="Proteomes" id="UP001277972">
    <property type="component" value="Unassembled WGS sequence"/>
</dbReference>
<evidence type="ECO:0000313" key="1">
    <source>
        <dbReference type="EMBL" id="MDX8045405.1"/>
    </source>
</evidence>
<comment type="caution">
    <text evidence="1">The sequence shown here is derived from an EMBL/GenBank/DDBJ whole genome shotgun (WGS) entry which is preliminary data.</text>
</comment>
<accession>A0ACC6M367</accession>
<keyword evidence="2" id="KW-1185">Reference proteome</keyword>
<gene>
    <name evidence="1" type="ORF">SH601_05325</name>
</gene>
<dbReference type="EMBL" id="JAWZSR010000002">
    <property type="protein sequence ID" value="MDX8045405.1"/>
    <property type="molecule type" value="Genomic_DNA"/>
</dbReference>
<sequence>MTDIVQNNALSTGFRTINRHPVLRWLQWIIGFPIHLVAFLFFLIKGNNKTYQELLQGKELNILQSELGKTLRLRYEKQYDNKQAYFNRTIDEKERETYVQAELNKRLTKLAEEELAQAGIEKVSYADYFDQLLHRKGFVVASFIPGILVYAFYFIYQQAFIRFVVERLFMTLFVILSVIVVVFTILYISPSDPAANILGEAATPDQRIAFNHQYGLDQPYLVQLWHSITGIFTFDLGNSFVGNEAIITSISNRLPVTLTLAIGSLLLAVAIAVPVGMISAAKMNSIWDYSFMFLALIGLSIPSFWQGLILILTFAIQLDWLPSTYSPHDAMSLIMPIVVLGTGLAATIARMTRSSILEVMHDDYMVTAKAKGLNGREMFIQHALRNAWIPILTVIGLQFGVMLGGAAVTEKVFNISGLGSYIVDKQFIPDTPAILAGVVYIAIVISIVNLIVDLLYALLNPRIRSQMKSN</sequence>